<evidence type="ECO:0000259" key="1">
    <source>
        <dbReference type="SMART" id="SM00460"/>
    </source>
</evidence>
<dbReference type="InterPro" id="IPR002931">
    <property type="entry name" value="Transglutaminase-like"/>
</dbReference>
<proteinExistence type="predicted"/>
<dbReference type="PANTHER" id="PTHR33490">
    <property type="entry name" value="BLR5614 PROTEIN-RELATED"/>
    <property type="match status" value="1"/>
</dbReference>
<comment type="caution">
    <text evidence="2">The sequence shown here is derived from an EMBL/GenBank/DDBJ whole genome shotgun (WGS) entry which is preliminary data.</text>
</comment>
<feature type="domain" description="Transglutaminase-like" evidence="1">
    <location>
        <begin position="162"/>
        <end position="226"/>
    </location>
</feature>
<dbReference type="SUPFAM" id="SSF54001">
    <property type="entry name" value="Cysteine proteinases"/>
    <property type="match status" value="1"/>
</dbReference>
<dbReference type="Gene3D" id="3.10.620.30">
    <property type="match status" value="1"/>
</dbReference>
<evidence type="ECO:0000313" key="2">
    <source>
        <dbReference type="EMBL" id="GCL62667.1"/>
    </source>
</evidence>
<dbReference type="Gene3D" id="2.60.40.2250">
    <property type="match status" value="1"/>
</dbReference>
<keyword evidence="3" id="KW-1185">Reference proteome</keyword>
<name>A0A480AQV6_9BURK</name>
<organism evidence="2 3">
    <name type="scientific">Pseudaquabacterium pictum</name>
    <dbReference type="NCBI Taxonomy" id="2315236"/>
    <lineage>
        <taxon>Bacteria</taxon>
        <taxon>Pseudomonadati</taxon>
        <taxon>Pseudomonadota</taxon>
        <taxon>Betaproteobacteria</taxon>
        <taxon>Burkholderiales</taxon>
        <taxon>Sphaerotilaceae</taxon>
        <taxon>Pseudaquabacterium</taxon>
    </lineage>
</organism>
<dbReference type="Proteomes" id="UP000301751">
    <property type="component" value="Unassembled WGS sequence"/>
</dbReference>
<dbReference type="AlphaFoldDB" id="A0A480AQV6"/>
<dbReference type="RefSeq" id="WP_137732409.1">
    <property type="nucleotide sequence ID" value="NZ_BJCL01000003.1"/>
</dbReference>
<dbReference type="InterPro" id="IPR038765">
    <property type="entry name" value="Papain-like_cys_pep_sf"/>
</dbReference>
<dbReference type="PANTHER" id="PTHR33490:SF12">
    <property type="entry name" value="BLL5557 PROTEIN"/>
    <property type="match status" value="1"/>
</dbReference>
<evidence type="ECO:0000313" key="3">
    <source>
        <dbReference type="Proteomes" id="UP000301751"/>
    </source>
</evidence>
<accession>A0A480AQV6</accession>
<dbReference type="SMART" id="SM00460">
    <property type="entry name" value="TGc"/>
    <property type="match status" value="1"/>
</dbReference>
<protein>
    <submittedName>
        <fullName evidence="2">Transglutaminase</fullName>
    </submittedName>
</protein>
<reference evidence="3" key="1">
    <citation type="submission" date="2019-03" db="EMBL/GenBank/DDBJ databases">
        <title>Aquabacterium pictum sp.nov., the first bacteriochlorophyll a-containing freshwater bacterium in the genus Aquabacterium of the class Betaproteobacteria.</title>
        <authorList>
            <person name="Hirose S."/>
            <person name="Tank M."/>
            <person name="Hara E."/>
            <person name="Tamaki H."/>
            <person name="Takaichi S."/>
            <person name="Haruta S."/>
            <person name="Hanada S."/>
        </authorList>
    </citation>
    <scope>NUCLEOTIDE SEQUENCE [LARGE SCALE GENOMIC DNA]</scope>
    <source>
        <strain evidence="3">W35</strain>
    </source>
</reference>
<dbReference type="InterPro" id="IPR048930">
    <property type="entry name" value="Bact_transglu_N_2"/>
</dbReference>
<dbReference type="Pfam" id="PF01841">
    <property type="entry name" value="Transglut_core"/>
    <property type="match status" value="1"/>
</dbReference>
<sequence length="287" mass="31426">MIRLRLQLELDYLVAPPGCDFIFNIHAAHTARQVVLQEQLTLSQDVPSRVDTDPATGNRYLRLSAHAGPLRVGYSATVDLVHHKAWPAAIAETPVAQLPTPVLGYIYPSRYCQSDRLTRLATREFGQQWQGHGRVQGIRDWVLQRTAFTPNTSNANTSAMDTLVDGVGVCRDFAHLMIALCRAVNIPARFATGIDYGADPALGPTDFHAYVEAYLDGRWYIFDPSGTAIPMGFVRFGTGRDAADVAFATIFGPVQSSAPRITIEVLAGDDGRLEMPWHCAEALSTDG</sequence>
<dbReference type="EMBL" id="BJCL01000003">
    <property type="protein sequence ID" value="GCL62667.1"/>
    <property type="molecule type" value="Genomic_DNA"/>
</dbReference>
<gene>
    <name evidence="2" type="ORF">AQPW35_17480</name>
</gene>
<dbReference type="OrthoDB" id="5438043at2"/>
<dbReference type="Pfam" id="PF21295">
    <property type="entry name" value="Bact_transglu_N_2"/>
    <property type="match status" value="1"/>
</dbReference>